<dbReference type="AlphaFoldDB" id="A0A8T4IMQ9"/>
<comment type="caution">
    <text evidence="1">The sequence shown here is derived from an EMBL/GenBank/DDBJ whole genome shotgun (WGS) entry which is preliminary data.</text>
</comment>
<dbReference type="Pfam" id="PF05402">
    <property type="entry name" value="PqqD"/>
    <property type="match status" value="1"/>
</dbReference>
<dbReference type="InterPro" id="IPR027599">
    <property type="entry name" value="PqqD-rel_X"/>
</dbReference>
<sequence length="85" mass="9234">MTYALPPDVIATRTEEGMVLLQETTGRFWMLNDSGAAVVELLKEGTTVPAIVEELSTRFGEDPEQVAADVRALLDQLGKARLVTS</sequence>
<evidence type="ECO:0000313" key="2">
    <source>
        <dbReference type="Proteomes" id="UP000675554"/>
    </source>
</evidence>
<keyword evidence="2" id="KW-1185">Reference proteome</keyword>
<dbReference type="Gene3D" id="1.10.10.1150">
    <property type="entry name" value="Coenzyme PQQ synthesis protein D (PqqD)"/>
    <property type="match status" value="1"/>
</dbReference>
<dbReference type="NCBIfam" id="NF033530">
    <property type="entry name" value="lasso_PqqD_Strm"/>
    <property type="match status" value="1"/>
</dbReference>
<evidence type="ECO:0000313" key="1">
    <source>
        <dbReference type="EMBL" id="MBR7673576.1"/>
    </source>
</evidence>
<dbReference type="NCBIfam" id="TIGR04353">
    <property type="entry name" value="PqqD_rel_X"/>
    <property type="match status" value="1"/>
</dbReference>
<dbReference type="InterPro" id="IPR041881">
    <property type="entry name" value="PqqD_sf"/>
</dbReference>
<accession>A0A8T4IMQ9</accession>
<name>A0A8T4IMQ9_9ACTN</name>
<dbReference type="Proteomes" id="UP000675554">
    <property type="component" value="Unassembled WGS sequence"/>
</dbReference>
<gene>
    <name evidence="1" type="ORF">KDA82_11215</name>
</gene>
<reference evidence="1" key="1">
    <citation type="submission" date="2021-04" db="EMBL/GenBank/DDBJ databases">
        <title>Sequencing of actinobacteria type strains.</title>
        <authorList>
            <person name="Nguyen G.-S."/>
            <person name="Wentzel A."/>
        </authorList>
    </citation>
    <scope>NUCLEOTIDE SEQUENCE</scope>
    <source>
        <strain evidence="1">DSM 42095</strain>
    </source>
</reference>
<organism evidence="1 2">
    <name type="scientific">Streptomyces daliensis</name>
    <dbReference type="NCBI Taxonomy" id="299421"/>
    <lineage>
        <taxon>Bacteria</taxon>
        <taxon>Bacillati</taxon>
        <taxon>Actinomycetota</taxon>
        <taxon>Actinomycetes</taxon>
        <taxon>Kitasatosporales</taxon>
        <taxon>Streptomycetaceae</taxon>
        <taxon>Streptomyces</taxon>
    </lineage>
</organism>
<dbReference type="InterPro" id="IPR008792">
    <property type="entry name" value="PQQD"/>
</dbReference>
<proteinExistence type="predicted"/>
<dbReference type="EMBL" id="JAGSMN010000222">
    <property type="protein sequence ID" value="MBR7673576.1"/>
    <property type="molecule type" value="Genomic_DNA"/>
</dbReference>
<protein>
    <submittedName>
        <fullName evidence="1">Lasso peptide biosynthesis PqqD family chaperone</fullName>
    </submittedName>
</protein>